<dbReference type="PANTHER" id="PTHR44191:SF62">
    <property type="entry name" value="OS04G0341900 PROTEIN"/>
    <property type="match status" value="1"/>
</dbReference>
<evidence type="ECO:0000259" key="7">
    <source>
        <dbReference type="PROSITE" id="PS50090"/>
    </source>
</evidence>
<dbReference type="CDD" id="cd00167">
    <property type="entry name" value="SANT"/>
    <property type="match status" value="1"/>
</dbReference>
<feature type="domain" description="Myb-like" evidence="7">
    <location>
        <begin position="124"/>
        <end position="168"/>
    </location>
</feature>
<dbReference type="Proteomes" id="UP001374535">
    <property type="component" value="Chromosome 2"/>
</dbReference>
<feature type="domain" description="CCHC-type" evidence="8">
    <location>
        <begin position="5"/>
        <end position="22"/>
    </location>
</feature>
<keyword evidence="6" id="KW-0479">Metal-binding</keyword>
<keyword evidence="5" id="KW-0539">Nucleus</keyword>
<evidence type="ECO:0000256" key="1">
    <source>
        <dbReference type="ARBA" id="ARBA00004123"/>
    </source>
</evidence>
<dbReference type="InterPro" id="IPR006447">
    <property type="entry name" value="Myb_dom_plants"/>
</dbReference>
<feature type="domain" description="HTH myb-type" evidence="9">
    <location>
        <begin position="116"/>
        <end position="172"/>
    </location>
</feature>
<evidence type="ECO:0000256" key="4">
    <source>
        <dbReference type="ARBA" id="ARBA00023163"/>
    </source>
</evidence>
<evidence type="ECO:0000259" key="9">
    <source>
        <dbReference type="PROSITE" id="PS51294"/>
    </source>
</evidence>
<accession>A0AAQ3NZ99</accession>
<dbReference type="PROSITE" id="PS50090">
    <property type="entry name" value="MYB_LIKE"/>
    <property type="match status" value="1"/>
</dbReference>
<keyword evidence="3" id="KW-0238">DNA-binding</keyword>
<dbReference type="PROSITE" id="PS51294">
    <property type="entry name" value="HTH_MYB"/>
    <property type="match status" value="1"/>
</dbReference>
<evidence type="ECO:0000256" key="2">
    <source>
        <dbReference type="ARBA" id="ARBA00023015"/>
    </source>
</evidence>
<protein>
    <recommendedName>
        <fullName evidence="12">MYB transcription factor</fullName>
    </recommendedName>
</protein>
<dbReference type="GO" id="GO:0008270">
    <property type="term" value="F:zinc ion binding"/>
    <property type="evidence" value="ECO:0007669"/>
    <property type="project" value="UniProtKB-KW"/>
</dbReference>
<evidence type="ECO:0000256" key="6">
    <source>
        <dbReference type="PROSITE-ProRule" id="PRU00047"/>
    </source>
</evidence>
<keyword evidence="4" id="KW-0804">Transcription</keyword>
<sequence length="219" mass="24620">MGIARKCSYCGKLGHNSRTCKSPLGHGYLKLFGVQLDISSSSSSSSSSTISFSSPSYSAMTNHFFSSSPSLRHENQNSDAYLLTANTLLSRIQDTKKGYFSHFDHLLFSFPFVFRRKSCVCVAWTEEEHRVFLLGLQKLGKGNWRDISKSFVKTRTPVQVASHAQKYFLRQSHKTKHPRTLFHLPSFSSSSNSTAQMPHPDLELKLATPTPFELYIADA</sequence>
<dbReference type="NCBIfam" id="TIGR01557">
    <property type="entry name" value="myb_SHAQKYF"/>
    <property type="match status" value="1"/>
</dbReference>
<dbReference type="InterPro" id="IPR001878">
    <property type="entry name" value="Znf_CCHC"/>
</dbReference>
<organism evidence="10 11">
    <name type="scientific">Vigna mungo</name>
    <name type="common">Black gram</name>
    <name type="synonym">Phaseolus mungo</name>
    <dbReference type="NCBI Taxonomy" id="3915"/>
    <lineage>
        <taxon>Eukaryota</taxon>
        <taxon>Viridiplantae</taxon>
        <taxon>Streptophyta</taxon>
        <taxon>Embryophyta</taxon>
        <taxon>Tracheophyta</taxon>
        <taxon>Spermatophyta</taxon>
        <taxon>Magnoliopsida</taxon>
        <taxon>eudicotyledons</taxon>
        <taxon>Gunneridae</taxon>
        <taxon>Pentapetalae</taxon>
        <taxon>rosids</taxon>
        <taxon>fabids</taxon>
        <taxon>Fabales</taxon>
        <taxon>Fabaceae</taxon>
        <taxon>Papilionoideae</taxon>
        <taxon>50 kb inversion clade</taxon>
        <taxon>NPAAA clade</taxon>
        <taxon>indigoferoid/millettioid clade</taxon>
        <taxon>Phaseoleae</taxon>
        <taxon>Vigna</taxon>
    </lineage>
</organism>
<keyword evidence="6" id="KW-0863">Zinc-finger</keyword>
<dbReference type="PROSITE" id="PS50158">
    <property type="entry name" value="ZF_CCHC"/>
    <property type="match status" value="1"/>
</dbReference>
<keyword evidence="11" id="KW-1185">Reference proteome</keyword>
<comment type="subcellular location">
    <subcellularLocation>
        <location evidence="1">Nucleus</location>
    </subcellularLocation>
</comment>
<dbReference type="GO" id="GO:0005634">
    <property type="term" value="C:nucleus"/>
    <property type="evidence" value="ECO:0007669"/>
    <property type="project" value="UniProtKB-SubCell"/>
</dbReference>
<dbReference type="InterPro" id="IPR001005">
    <property type="entry name" value="SANT/Myb"/>
</dbReference>
<reference evidence="10 11" key="1">
    <citation type="journal article" date="2023" name="Life. Sci Alliance">
        <title>Evolutionary insights into 3D genome organization and epigenetic landscape of Vigna mungo.</title>
        <authorList>
            <person name="Junaid A."/>
            <person name="Singh B."/>
            <person name="Bhatia S."/>
        </authorList>
    </citation>
    <scope>NUCLEOTIDE SEQUENCE [LARGE SCALE GENOMIC DNA]</scope>
    <source>
        <strain evidence="10">Urdbean</strain>
    </source>
</reference>
<dbReference type="InterPro" id="IPR009057">
    <property type="entry name" value="Homeodomain-like_sf"/>
</dbReference>
<dbReference type="InterPro" id="IPR017930">
    <property type="entry name" value="Myb_dom"/>
</dbReference>
<dbReference type="GO" id="GO:0009723">
    <property type="term" value="P:response to ethylene"/>
    <property type="evidence" value="ECO:0007669"/>
    <property type="project" value="TreeGrafter"/>
</dbReference>
<dbReference type="Gene3D" id="1.10.10.60">
    <property type="entry name" value="Homeodomain-like"/>
    <property type="match status" value="1"/>
</dbReference>
<dbReference type="PANTHER" id="PTHR44191">
    <property type="entry name" value="TRANSCRIPTION FACTOR KUA1"/>
    <property type="match status" value="1"/>
</dbReference>
<dbReference type="AlphaFoldDB" id="A0AAQ3NZ99"/>
<dbReference type="InterPro" id="IPR052245">
    <property type="entry name" value="Plant_Stress_Dev_TF"/>
</dbReference>
<dbReference type="EMBL" id="CP144699">
    <property type="protein sequence ID" value="WVZ19271.1"/>
    <property type="molecule type" value="Genomic_DNA"/>
</dbReference>
<evidence type="ECO:0000259" key="8">
    <source>
        <dbReference type="PROSITE" id="PS50158"/>
    </source>
</evidence>
<dbReference type="GO" id="GO:0009739">
    <property type="term" value="P:response to gibberellin"/>
    <property type="evidence" value="ECO:0007669"/>
    <property type="project" value="TreeGrafter"/>
</dbReference>
<dbReference type="SMART" id="SM00717">
    <property type="entry name" value="SANT"/>
    <property type="match status" value="1"/>
</dbReference>
<dbReference type="SUPFAM" id="SSF46689">
    <property type="entry name" value="Homeodomain-like"/>
    <property type="match status" value="1"/>
</dbReference>
<proteinExistence type="predicted"/>
<keyword evidence="6" id="KW-0862">Zinc</keyword>
<dbReference type="Pfam" id="PF00249">
    <property type="entry name" value="Myb_DNA-binding"/>
    <property type="match status" value="1"/>
</dbReference>
<evidence type="ECO:0008006" key="12">
    <source>
        <dbReference type="Google" id="ProtNLM"/>
    </source>
</evidence>
<evidence type="ECO:0000313" key="11">
    <source>
        <dbReference type="Proteomes" id="UP001374535"/>
    </source>
</evidence>
<evidence type="ECO:0000256" key="5">
    <source>
        <dbReference type="ARBA" id="ARBA00023242"/>
    </source>
</evidence>
<name>A0AAQ3NZ99_VIGMU</name>
<evidence type="ECO:0000256" key="3">
    <source>
        <dbReference type="ARBA" id="ARBA00023125"/>
    </source>
</evidence>
<keyword evidence="2" id="KW-0805">Transcription regulation</keyword>
<dbReference type="GO" id="GO:0006355">
    <property type="term" value="P:regulation of DNA-templated transcription"/>
    <property type="evidence" value="ECO:0007669"/>
    <property type="project" value="UniProtKB-ARBA"/>
</dbReference>
<dbReference type="GO" id="GO:0003677">
    <property type="term" value="F:DNA binding"/>
    <property type="evidence" value="ECO:0007669"/>
    <property type="project" value="UniProtKB-KW"/>
</dbReference>
<dbReference type="FunFam" id="1.10.10.60:FF:000009">
    <property type="entry name" value="transcription factor MYB1R1"/>
    <property type="match status" value="1"/>
</dbReference>
<gene>
    <name evidence="10" type="ORF">V8G54_006593</name>
</gene>
<evidence type="ECO:0000313" key="10">
    <source>
        <dbReference type="EMBL" id="WVZ19271.1"/>
    </source>
</evidence>